<accession>A0A6J6ZGM9</accession>
<sequence length="56" mass="5970">MVGNTDGWIVEVTTDVDDEVEVVAMEVLGSFPPSESVRINPTISMTTKALAPMTTS</sequence>
<reference evidence="1" key="1">
    <citation type="submission" date="2020-05" db="EMBL/GenBank/DDBJ databases">
        <authorList>
            <person name="Chiriac C."/>
            <person name="Salcher M."/>
            <person name="Ghai R."/>
            <person name="Kavagutti S V."/>
        </authorList>
    </citation>
    <scope>NUCLEOTIDE SEQUENCE</scope>
</reference>
<proteinExistence type="predicted"/>
<evidence type="ECO:0000313" key="1">
    <source>
        <dbReference type="EMBL" id="CAB4816497.1"/>
    </source>
</evidence>
<dbReference type="AlphaFoldDB" id="A0A6J6ZGM9"/>
<organism evidence="1">
    <name type="scientific">freshwater metagenome</name>
    <dbReference type="NCBI Taxonomy" id="449393"/>
    <lineage>
        <taxon>unclassified sequences</taxon>
        <taxon>metagenomes</taxon>
        <taxon>ecological metagenomes</taxon>
    </lineage>
</organism>
<protein>
    <submittedName>
        <fullName evidence="1">Unannotated protein</fullName>
    </submittedName>
</protein>
<gene>
    <name evidence="1" type="ORF">UFOPK3004_01583</name>
</gene>
<dbReference type="EMBL" id="CAFAAL010000186">
    <property type="protein sequence ID" value="CAB4816497.1"/>
    <property type="molecule type" value="Genomic_DNA"/>
</dbReference>
<name>A0A6J6ZGM9_9ZZZZ</name>